<accession>A0AAV2LE65</accession>
<evidence type="ECO:0000313" key="3">
    <source>
        <dbReference type="Proteomes" id="UP001497482"/>
    </source>
</evidence>
<evidence type="ECO:0000256" key="1">
    <source>
        <dbReference type="SAM" id="MobiDB-lite"/>
    </source>
</evidence>
<feature type="region of interest" description="Disordered" evidence="1">
    <location>
        <begin position="44"/>
        <end position="73"/>
    </location>
</feature>
<name>A0AAV2LE65_KNICA</name>
<feature type="compositionally biased region" description="Gly residues" evidence="1">
    <location>
        <begin position="44"/>
        <end position="54"/>
    </location>
</feature>
<evidence type="ECO:0000313" key="2">
    <source>
        <dbReference type="EMBL" id="CAL1598743.1"/>
    </source>
</evidence>
<gene>
    <name evidence="2" type="ORF">KC01_LOCUS27105</name>
</gene>
<dbReference type="AlphaFoldDB" id="A0AAV2LE65"/>
<proteinExistence type="predicted"/>
<sequence length="73" mass="7824">MAGERGLFEMQCTLRSLELSVVAPQHSPSCSMLPWNLATLNLSSGGGRGGGPGLRSGLRNQLQEKTHDQIQAF</sequence>
<keyword evidence="3" id="KW-1185">Reference proteome</keyword>
<reference evidence="2 3" key="1">
    <citation type="submission" date="2024-04" db="EMBL/GenBank/DDBJ databases">
        <authorList>
            <person name="Waldvogel A.-M."/>
            <person name="Schoenle A."/>
        </authorList>
    </citation>
    <scope>NUCLEOTIDE SEQUENCE [LARGE SCALE GENOMIC DNA]</scope>
</reference>
<feature type="compositionally biased region" description="Basic and acidic residues" evidence="1">
    <location>
        <begin position="62"/>
        <end position="73"/>
    </location>
</feature>
<dbReference type="Proteomes" id="UP001497482">
    <property type="component" value="Chromosome 22"/>
</dbReference>
<organism evidence="2 3">
    <name type="scientific">Knipowitschia caucasica</name>
    <name type="common">Caucasian dwarf goby</name>
    <name type="synonym">Pomatoschistus caucasicus</name>
    <dbReference type="NCBI Taxonomy" id="637954"/>
    <lineage>
        <taxon>Eukaryota</taxon>
        <taxon>Metazoa</taxon>
        <taxon>Chordata</taxon>
        <taxon>Craniata</taxon>
        <taxon>Vertebrata</taxon>
        <taxon>Euteleostomi</taxon>
        <taxon>Actinopterygii</taxon>
        <taxon>Neopterygii</taxon>
        <taxon>Teleostei</taxon>
        <taxon>Neoteleostei</taxon>
        <taxon>Acanthomorphata</taxon>
        <taxon>Gobiaria</taxon>
        <taxon>Gobiiformes</taxon>
        <taxon>Gobioidei</taxon>
        <taxon>Gobiidae</taxon>
        <taxon>Gobiinae</taxon>
        <taxon>Knipowitschia</taxon>
    </lineage>
</organism>
<dbReference type="EMBL" id="OZ035844">
    <property type="protein sequence ID" value="CAL1598743.1"/>
    <property type="molecule type" value="Genomic_DNA"/>
</dbReference>
<protein>
    <submittedName>
        <fullName evidence="2">Uncharacterized protein</fullName>
    </submittedName>
</protein>